<sequence>MPGAINAGICGFKHLTCSQFVPCTSPNNVCYEPGYICVHHPLCHTHPICYPLSMAGEPFCPAITSRLNTTITSSNTIPVCGNHSKLLTFDDLTPKFAIQNGYNGINWDNSAVQLSNNARSGYTTATVSGNVTSHNVNGFPMTMRSANGALFTLNSAAVAAAWRDNLQLTVVGYRSNAVIASDTFIVQVFTVSYITFNGYSGLDTAIFSTLGGTVNPNTIGSNGGTHFAMDNLCLSFP</sequence>
<dbReference type="Proteomes" id="UP000663844">
    <property type="component" value="Unassembled WGS sequence"/>
</dbReference>
<proteinExistence type="predicted"/>
<dbReference type="EMBL" id="CAJOAY010000629">
    <property type="protein sequence ID" value="CAF3705822.1"/>
    <property type="molecule type" value="Genomic_DNA"/>
</dbReference>
<dbReference type="AlphaFoldDB" id="A0A819P0V7"/>
<evidence type="ECO:0000313" key="3">
    <source>
        <dbReference type="Proteomes" id="UP000663844"/>
    </source>
</evidence>
<evidence type="ECO:0000313" key="1">
    <source>
        <dbReference type="EMBL" id="CAF3705822.1"/>
    </source>
</evidence>
<comment type="caution">
    <text evidence="2">The sequence shown here is derived from an EMBL/GenBank/DDBJ whole genome shotgun (WGS) entry which is preliminary data.</text>
</comment>
<evidence type="ECO:0000313" key="2">
    <source>
        <dbReference type="EMBL" id="CAF4005185.1"/>
    </source>
</evidence>
<protein>
    <submittedName>
        <fullName evidence="2">Uncharacterized protein</fullName>
    </submittedName>
</protein>
<gene>
    <name evidence="1" type="ORF">OKA104_LOCUS12823</name>
    <name evidence="2" type="ORF">OXD698_LOCUS29760</name>
</gene>
<reference evidence="2" key="1">
    <citation type="submission" date="2021-02" db="EMBL/GenBank/DDBJ databases">
        <authorList>
            <person name="Nowell W R."/>
        </authorList>
    </citation>
    <scope>NUCLEOTIDE SEQUENCE</scope>
</reference>
<dbReference type="EMBL" id="CAJOAZ010003399">
    <property type="protein sequence ID" value="CAF4005185.1"/>
    <property type="molecule type" value="Genomic_DNA"/>
</dbReference>
<dbReference type="Proteomes" id="UP000663881">
    <property type="component" value="Unassembled WGS sequence"/>
</dbReference>
<accession>A0A819P0V7</accession>
<organism evidence="2 3">
    <name type="scientific">Adineta steineri</name>
    <dbReference type="NCBI Taxonomy" id="433720"/>
    <lineage>
        <taxon>Eukaryota</taxon>
        <taxon>Metazoa</taxon>
        <taxon>Spiralia</taxon>
        <taxon>Gnathifera</taxon>
        <taxon>Rotifera</taxon>
        <taxon>Eurotatoria</taxon>
        <taxon>Bdelloidea</taxon>
        <taxon>Adinetida</taxon>
        <taxon>Adinetidae</taxon>
        <taxon>Adineta</taxon>
    </lineage>
</organism>
<name>A0A819P0V7_9BILA</name>